<name>Q5V041_HALMA</name>
<accession>Q5V041</accession>
<keyword evidence="1" id="KW-0472">Membrane</keyword>
<dbReference type="HOGENOM" id="CLU_1514573_0_0_2"/>
<keyword evidence="3" id="KW-1185">Reference proteome</keyword>
<keyword evidence="1" id="KW-0812">Transmembrane</keyword>
<dbReference type="PaxDb" id="272569-rrnAC2287"/>
<feature type="transmembrane region" description="Helical" evidence="1">
    <location>
        <begin position="151"/>
        <end position="173"/>
    </location>
</feature>
<feature type="transmembrane region" description="Helical" evidence="1">
    <location>
        <begin position="43"/>
        <end position="61"/>
    </location>
</feature>
<proteinExistence type="predicted"/>
<sequence length="177" mass="20347">MYMSDKSEEDSGVEQDNFDIWVTEYEQAGEEGRYRDRMIHNTYYLTVIVGAAFLSQIFRLWSGSEYLRLSVLMSIGGAVALFLGGVILAHESKRHSAWSLRTDIETRFHREEINTLRIQKRVLGQSSKFNLETGELEEADRWIDRVKSARLIGKIMLVGGIVVWISFGMISLFKLFA</sequence>
<feature type="transmembrane region" description="Helical" evidence="1">
    <location>
        <begin position="67"/>
        <end position="89"/>
    </location>
</feature>
<evidence type="ECO:0000256" key="1">
    <source>
        <dbReference type="SAM" id="Phobius"/>
    </source>
</evidence>
<evidence type="ECO:0000313" key="2">
    <source>
        <dbReference type="EMBL" id="AAV47112.1"/>
    </source>
</evidence>
<dbReference type="EnsemblBacteria" id="AAV47112">
    <property type="protein sequence ID" value="AAV47112"/>
    <property type="gene ID" value="rrnAC2287"/>
</dbReference>
<dbReference type="KEGG" id="hma:rrnAC2287"/>
<dbReference type="Proteomes" id="UP000001169">
    <property type="component" value="Chromosome I"/>
</dbReference>
<organism evidence="2 3">
    <name type="scientific">Haloarcula marismortui (strain ATCC 43049 / DSM 3752 / JCM 8966 / VKM B-1809)</name>
    <name type="common">Halobacterium marismortui</name>
    <dbReference type="NCBI Taxonomy" id="272569"/>
    <lineage>
        <taxon>Archaea</taxon>
        <taxon>Methanobacteriati</taxon>
        <taxon>Methanobacteriota</taxon>
        <taxon>Stenosarchaea group</taxon>
        <taxon>Halobacteria</taxon>
        <taxon>Halobacteriales</taxon>
        <taxon>Haloarculaceae</taxon>
        <taxon>Haloarcula</taxon>
    </lineage>
</organism>
<reference evidence="2 3" key="1">
    <citation type="journal article" date="2004" name="Genome Res.">
        <title>Genome sequence of Haloarcula marismortui: a halophilic archaeon from the Dead Sea.</title>
        <authorList>
            <person name="Baliga N.S."/>
            <person name="Bonneau R."/>
            <person name="Facciotti M.T."/>
            <person name="Pan M."/>
            <person name="Glusman G."/>
            <person name="Deutsch E.W."/>
            <person name="Shannon P."/>
            <person name="Chiu Y."/>
            <person name="Weng R.S."/>
            <person name="Gan R.R."/>
            <person name="Hung P."/>
            <person name="Date S.V."/>
            <person name="Marcotte E."/>
            <person name="Hood L."/>
            <person name="Ng W.V."/>
        </authorList>
    </citation>
    <scope>NUCLEOTIDE SEQUENCE [LARGE SCALE GENOMIC DNA]</scope>
    <source>
        <strain evidence="3">ATCC 43049 / DSM 3752 / JCM 8966 / VKM B-1809</strain>
    </source>
</reference>
<keyword evidence="1" id="KW-1133">Transmembrane helix</keyword>
<protein>
    <submittedName>
        <fullName evidence="2">Uncharacterized protein</fullName>
    </submittedName>
</protein>
<dbReference type="AlphaFoldDB" id="Q5V041"/>
<gene>
    <name evidence="2" type="ordered locus">rrnAC2287</name>
</gene>
<dbReference type="EMBL" id="AY596297">
    <property type="protein sequence ID" value="AAV47112.1"/>
    <property type="molecule type" value="Genomic_DNA"/>
</dbReference>
<evidence type="ECO:0000313" key="3">
    <source>
        <dbReference type="Proteomes" id="UP000001169"/>
    </source>
</evidence>